<evidence type="ECO:0000256" key="3">
    <source>
        <dbReference type="ARBA" id="ARBA00022475"/>
    </source>
</evidence>
<dbReference type="AlphaFoldDB" id="A0A2U2CJ97"/>
<proteinExistence type="inferred from homology"/>
<dbReference type="GO" id="GO:0005886">
    <property type="term" value="C:plasma membrane"/>
    <property type="evidence" value="ECO:0007669"/>
    <property type="project" value="UniProtKB-SubCell"/>
</dbReference>
<dbReference type="EMBL" id="QEYD01000001">
    <property type="protein sequence ID" value="PWE31936.1"/>
    <property type="molecule type" value="Genomic_DNA"/>
</dbReference>
<keyword evidence="6 7" id="KW-0472">Membrane</keyword>
<evidence type="ECO:0000256" key="6">
    <source>
        <dbReference type="ARBA" id="ARBA00023136"/>
    </source>
</evidence>
<evidence type="ECO:0000259" key="8">
    <source>
        <dbReference type="Pfam" id="PF04290"/>
    </source>
</evidence>
<name>A0A2U2CJ97_9RHOB</name>
<feature type="transmembrane region" description="Helical" evidence="7">
    <location>
        <begin position="7"/>
        <end position="32"/>
    </location>
</feature>
<accession>A0A2U2CJ97</accession>
<comment type="similarity">
    <text evidence="7">Belongs to the TRAP transporter small permease family.</text>
</comment>
<keyword evidence="2 7" id="KW-0813">Transport</keyword>
<dbReference type="InterPro" id="IPR055348">
    <property type="entry name" value="DctQ"/>
</dbReference>
<reference evidence="9 10" key="1">
    <citation type="submission" date="2018-05" db="EMBL/GenBank/DDBJ databases">
        <title>Pararhodobacter marina sp. nov., isolated from deep-sea water of the Indian Ocean.</title>
        <authorList>
            <person name="Lai Q.Sr."/>
            <person name="Liu X."/>
            <person name="Shao Z."/>
        </authorList>
    </citation>
    <scope>NUCLEOTIDE SEQUENCE [LARGE SCALE GENOMIC DNA]</scope>
    <source>
        <strain evidence="9 10">CIC4N-9</strain>
    </source>
</reference>
<keyword evidence="3" id="KW-1003">Cell membrane</keyword>
<keyword evidence="10" id="KW-1185">Reference proteome</keyword>
<feature type="transmembrane region" description="Helical" evidence="7">
    <location>
        <begin position="109"/>
        <end position="130"/>
    </location>
</feature>
<sequence length="193" mass="20976">MHKVFHAVAWLMAVIGGIVLGLMVLMICLSILGREASDILHSAWMQGTAPDLAQSLLDAGIGPIYGDYELVVAGMAFSIFCFLGWCQITAGHATVDVFTSGMSDRSRRWLQAGIEILFAAALVLIAIQLYDGMNTLARRRSTTFLLQYPLWWNYALSLVPAIATAVIAIYMALVRIVEAVSDRTLVTTAGADH</sequence>
<dbReference type="GO" id="GO:0022857">
    <property type="term" value="F:transmembrane transporter activity"/>
    <property type="evidence" value="ECO:0007669"/>
    <property type="project" value="UniProtKB-UniRule"/>
</dbReference>
<keyword evidence="4 7" id="KW-0812">Transmembrane</keyword>
<gene>
    <name evidence="9" type="ORF">C4N9_01010</name>
</gene>
<dbReference type="OrthoDB" id="6183232at2"/>
<protein>
    <recommendedName>
        <fullName evidence="7">TRAP transporter small permease protein</fullName>
    </recommendedName>
</protein>
<comment type="subunit">
    <text evidence="7">The complex comprises the extracytoplasmic solute receptor protein and the two transmembrane proteins.</text>
</comment>
<feature type="domain" description="Tripartite ATP-independent periplasmic transporters DctQ component" evidence="8">
    <location>
        <begin position="62"/>
        <end position="173"/>
    </location>
</feature>
<keyword evidence="7" id="KW-0997">Cell inner membrane</keyword>
<evidence type="ECO:0000256" key="7">
    <source>
        <dbReference type="RuleBase" id="RU369079"/>
    </source>
</evidence>
<feature type="transmembrane region" description="Helical" evidence="7">
    <location>
        <begin position="70"/>
        <end position="88"/>
    </location>
</feature>
<comment type="function">
    <text evidence="7">Part of the tripartite ATP-independent periplasmic (TRAP) transport system.</text>
</comment>
<dbReference type="Pfam" id="PF04290">
    <property type="entry name" value="DctQ"/>
    <property type="match status" value="1"/>
</dbReference>
<evidence type="ECO:0000256" key="2">
    <source>
        <dbReference type="ARBA" id="ARBA00022448"/>
    </source>
</evidence>
<evidence type="ECO:0000256" key="4">
    <source>
        <dbReference type="ARBA" id="ARBA00022692"/>
    </source>
</evidence>
<evidence type="ECO:0000256" key="5">
    <source>
        <dbReference type="ARBA" id="ARBA00022989"/>
    </source>
</evidence>
<evidence type="ECO:0000313" key="10">
    <source>
        <dbReference type="Proteomes" id="UP000244940"/>
    </source>
</evidence>
<dbReference type="Proteomes" id="UP000244940">
    <property type="component" value="Unassembled WGS sequence"/>
</dbReference>
<keyword evidence="5 7" id="KW-1133">Transmembrane helix</keyword>
<comment type="subcellular location">
    <subcellularLocation>
        <location evidence="7">Cell inner membrane</location>
        <topology evidence="7">Multi-pass membrane protein</topology>
    </subcellularLocation>
    <subcellularLocation>
        <location evidence="1">Cell membrane</location>
        <topology evidence="1">Multi-pass membrane protein</topology>
    </subcellularLocation>
</comment>
<organism evidence="9 10">
    <name type="scientific">Pararhodobacter marinus</name>
    <dbReference type="NCBI Taxonomy" id="2184063"/>
    <lineage>
        <taxon>Bacteria</taxon>
        <taxon>Pseudomonadati</taxon>
        <taxon>Pseudomonadota</taxon>
        <taxon>Alphaproteobacteria</taxon>
        <taxon>Rhodobacterales</taxon>
        <taxon>Paracoccaceae</taxon>
        <taxon>Pararhodobacter</taxon>
    </lineage>
</organism>
<feature type="transmembrane region" description="Helical" evidence="7">
    <location>
        <begin position="150"/>
        <end position="173"/>
    </location>
</feature>
<evidence type="ECO:0000256" key="1">
    <source>
        <dbReference type="ARBA" id="ARBA00004651"/>
    </source>
</evidence>
<comment type="caution">
    <text evidence="9">The sequence shown here is derived from an EMBL/GenBank/DDBJ whole genome shotgun (WGS) entry which is preliminary data.</text>
</comment>
<evidence type="ECO:0000313" key="9">
    <source>
        <dbReference type="EMBL" id="PWE31936.1"/>
    </source>
</evidence>